<dbReference type="PANTHER" id="PTHR48101:SF1">
    <property type="entry name" value="METHYLMALONYL-COA MUTASE, LARGE SUBUNIT"/>
    <property type="match status" value="1"/>
</dbReference>
<dbReference type="OrthoDB" id="9762378at2"/>
<dbReference type="PANTHER" id="PTHR48101">
    <property type="entry name" value="METHYLMALONYL-COA MUTASE, MITOCHONDRIAL-RELATED"/>
    <property type="match status" value="1"/>
</dbReference>
<accession>A0A502D020</accession>
<dbReference type="Gene3D" id="3.20.20.240">
    <property type="entry name" value="Methylmalonyl-CoA mutase"/>
    <property type="match status" value="1"/>
</dbReference>
<evidence type="ECO:0000313" key="4">
    <source>
        <dbReference type="EMBL" id="TPG19135.1"/>
    </source>
</evidence>
<gene>
    <name evidence="4" type="ORF">EAH86_01050</name>
</gene>
<comment type="caution">
    <text evidence="4">The sequence shown here is derived from an EMBL/GenBank/DDBJ whole genome shotgun (WGS) entry which is preliminary data.</text>
</comment>
<dbReference type="EMBL" id="RCZM01000001">
    <property type="protein sequence ID" value="TPG19135.1"/>
    <property type="molecule type" value="Genomic_DNA"/>
</dbReference>
<dbReference type="InterPro" id="IPR006098">
    <property type="entry name" value="MMCoA_mutase_a_cat"/>
</dbReference>
<dbReference type="InterPro" id="IPR016176">
    <property type="entry name" value="Cbl-dep_enz_cat"/>
</dbReference>
<comment type="subunit">
    <text evidence="1">Heterodimer of an alpha and a beta chain.</text>
</comment>
<keyword evidence="5" id="KW-1185">Reference proteome</keyword>
<keyword evidence="2" id="KW-0413">Isomerase</keyword>
<evidence type="ECO:0000259" key="3">
    <source>
        <dbReference type="Pfam" id="PF01642"/>
    </source>
</evidence>
<reference evidence="4 5" key="1">
    <citation type="journal article" date="2019" name="Environ. Microbiol.">
        <title>Species interactions and distinct microbial communities in high Arctic permafrost affected cryosols are associated with the CH4 and CO2 gas fluxes.</title>
        <authorList>
            <person name="Altshuler I."/>
            <person name="Hamel J."/>
            <person name="Turney S."/>
            <person name="Magnuson E."/>
            <person name="Levesque R."/>
            <person name="Greer C."/>
            <person name="Whyte L.G."/>
        </authorList>
    </citation>
    <scope>NUCLEOTIDE SEQUENCE [LARGE SCALE GENOMIC DNA]</scope>
    <source>
        <strain evidence="4 5">S9.3A</strain>
    </source>
</reference>
<dbReference type="GO" id="GO:0031419">
    <property type="term" value="F:cobalamin binding"/>
    <property type="evidence" value="ECO:0007669"/>
    <property type="project" value="UniProtKB-KW"/>
</dbReference>
<evidence type="ECO:0000313" key="5">
    <source>
        <dbReference type="Proteomes" id="UP000317722"/>
    </source>
</evidence>
<dbReference type="RefSeq" id="WP_140736778.1">
    <property type="nucleotide sequence ID" value="NZ_RCZM01000001.1"/>
</dbReference>
<name>A0A502D020_9MICO</name>
<dbReference type="Pfam" id="PF01642">
    <property type="entry name" value="MM_CoA_mutase"/>
    <property type="match status" value="1"/>
</dbReference>
<organism evidence="4 5">
    <name type="scientific">Pedococcus bigeumensis</name>
    <dbReference type="NCBI Taxonomy" id="433644"/>
    <lineage>
        <taxon>Bacteria</taxon>
        <taxon>Bacillati</taxon>
        <taxon>Actinomycetota</taxon>
        <taxon>Actinomycetes</taxon>
        <taxon>Micrococcales</taxon>
        <taxon>Intrasporangiaceae</taxon>
        <taxon>Pedococcus</taxon>
    </lineage>
</organism>
<protein>
    <submittedName>
        <fullName evidence="4">Methylmalonyl-CoA mutase</fullName>
    </submittedName>
</protein>
<feature type="domain" description="Methylmalonyl-CoA mutase alpha/beta chain catalytic" evidence="3">
    <location>
        <begin position="10"/>
        <end position="523"/>
    </location>
</feature>
<evidence type="ECO:0000256" key="2">
    <source>
        <dbReference type="ARBA" id="ARBA00023235"/>
    </source>
</evidence>
<sequence length="531" mass="58532">MAADVPDARSESDLPIKAVYDAGDLEGFDPQEQLGEPGQFPYTRGVYPNMYTGRPWTMRQYAGFGTAKESNERYHELVANGTGGLSVAFDLPTQMGYDSDEAIASGEVGKVGVAIDSIDDMRTLFGGLPLGELSTSMTINAPAATLLLMYQLVAEENGADPSKLAGTIQNDVLKEYIARGTYIYPPKESLRLISDIFAYCHKELPRWNTISISGYHMAEAGATPAQEIAFTLANAKEYVRAAQAAGLDVDDFAPRLSFFFVARTTLLEEVAKFRAARRIWARVMRDEFRAKNPKSQMLRFHTQTAGVQLTAQQPEVNLVRVALQGLGAVLGGTQSLHTNSFDEAIALPTQKAARLALRTQQIIAYETDVTKTVDPFAGSYVVEAMTDDVEAAALDLIQAVEDRGGAVAAIEQGFQKSEIERSAYRIALEIDNKERTVVGLNRFALDEEEPYEPLRVDPQIEHDQRERLAALRADRDNEAVERALEAVREAARGTDNLLYPMREALRLRATGGEVSHALRDVWGVYIPHETF</sequence>
<evidence type="ECO:0000256" key="1">
    <source>
        <dbReference type="ARBA" id="ARBA00011870"/>
    </source>
</evidence>
<dbReference type="GO" id="GO:0004494">
    <property type="term" value="F:methylmalonyl-CoA mutase activity"/>
    <property type="evidence" value="ECO:0007669"/>
    <property type="project" value="UniProtKB-EC"/>
</dbReference>
<dbReference type="Proteomes" id="UP000317722">
    <property type="component" value="Unassembled WGS sequence"/>
</dbReference>
<dbReference type="SUPFAM" id="SSF51703">
    <property type="entry name" value="Cobalamin (vitamin B12)-dependent enzymes"/>
    <property type="match status" value="1"/>
</dbReference>
<dbReference type="NCBIfam" id="TIGR00641">
    <property type="entry name" value="acid_CoA_mut_N"/>
    <property type="match status" value="1"/>
</dbReference>
<dbReference type="InterPro" id="IPR006099">
    <property type="entry name" value="MeMalonylCoA_mutase_a/b_cat"/>
</dbReference>
<proteinExistence type="predicted"/>
<dbReference type="AlphaFoldDB" id="A0A502D020"/>